<accession>A0ABW8U9B9</accession>
<keyword evidence="2" id="KW-1185">Reference proteome</keyword>
<organism evidence="1 2">
    <name type="scientific">Moraxella oculi</name>
    <dbReference type="NCBI Taxonomy" id="2940516"/>
    <lineage>
        <taxon>Bacteria</taxon>
        <taxon>Pseudomonadati</taxon>
        <taxon>Pseudomonadota</taxon>
        <taxon>Gammaproteobacteria</taxon>
        <taxon>Moraxellales</taxon>
        <taxon>Moraxellaceae</taxon>
        <taxon>Moraxella</taxon>
    </lineage>
</organism>
<protein>
    <submittedName>
        <fullName evidence="1">Uncharacterized protein</fullName>
    </submittedName>
</protein>
<comment type="caution">
    <text evidence="1">The sequence shown here is derived from an EMBL/GenBank/DDBJ whole genome shotgun (WGS) entry which is preliminary data.</text>
</comment>
<sequence>AAQNATSLITSLAIATATQSAGVDTSSTVMAVNTDVNNRQLHPDEIRFILNEDRVKRFADKYGLSIEEATKELAIVATAYHDLEWAEAFEKDGNKSNVLHRDRDRAFDFLYYDEEVQNYWHNSNETNSGMKLFKDDLRDKVREDSFKNLDELMRAAAHDQTVREYIELIWVNKDPALAAFEYNKGVGNAYNTANTNPIKTTKLILDDFINLIPNIIKSAQSSDIGPIDSVRGVADYERLLQLQGNYYDYGYLKTSQEIENSQKIWMTMPVAEVSALAAKKVLQGRNIRHANKPASTQENSVRIENNVNVDNNLLDNSLSREYFWDTSTIVRNPQVMQGFLGQNGVQLKSDISIDDLYKKIYQTPSGKRPDPSSYLSPAYIQNWENSWSDGAVRFVKQSDIQKYQTIGSSEAFVLPKKELDKLLKESGGNLSYIEKKLSLGDGYLSKSDIKIFHISPNGLNVKIPSGNEGGANSQWLLGGKTANGITEGIADLTKDNLIIREITLGDKQ</sequence>
<proteinExistence type="predicted"/>
<dbReference type="RefSeq" id="WP_407069639.1">
    <property type="nucleotide sequence ID" value="NZ_JBJJXE010000038.1"/>
</dbReference>
<evidence type="ECO:0000313" key="1">
    <source>
        <dbReference type="EMBL" id="MFL1733160.1"/>
    </source>
</evidence>
<reference evidence="1 2" key="1">
    <citation type="submission" date="2024-11" db="EMBL/GenBank/DDBJ databases">
        <title>First Report of Moraxella oculi in Brazil in an Infectious Bovine Keratoconjunctivitis Outbreak.</title>
        <authorList>
            <person name="Carvalho C.V."/>
            <person name="Domingues R."/>
            <person name="Coutinho C."/>
            <person name="Honorio N.T.B.S."/>
            <person name="Faza D.R.L.R."/>
            <person name="Carvalho W.A."/>
            <person name="Machado A.B.F."/>
            <person name="Martins M.F."/>
            <person name="Gaspar E.B."/>
        </authorList>
    </citation>
    <scope>NUCLEOTIDE SEQUENCE [LARGE SCALE GENOMIC DNA]</scope>
    <source>
        <strain evidence="1 2">2117LE</strain>
    </source>
</reference>
<feature type="non-terminal residue" evidence="1">
    <location>
        <position position="1"/>
    </location>
</feature>
<dbReference type="Proteomes" id="UP001624684">
    <property type="component" value="Unassembled WGS sequence"/>
</dbReference>
<gene>
    <name evidence="1" type="ORF">ACJHVH_09280</name>
</gene>
<name>A0ABW8U9B9_9GAMM</name>
<dbReference type="EMBL" id="JBJJXE010000038">
    <property type="protein sequence ID" value="MFL1733160.1"/>
    <property type="molecule type" value="Genomic_DNA"/>
</dbReference>
<evidence type="ECO:0000313" key="2">
    <source>
        <dbReference type="Proteomes" id="UP001624684"/>
    </source>
</evidence>